<evidence type="ECO:0000256" key="1">
    <source>
        <dbReference type="SAM" id="SignalP"/>
    </source>
</evidence>
<dbReference type="OrthoDB" id="1118101at2"/>
<sequence>MKTQNLIKRNLLLLVLFLFSLNSFSQTVFADEKESYDGVKKIVVEGKFCDVTLKGENREDVKFEGIIKGLSTKENSYKINHRLEGSTLRVWIESPRTTWGNIDGSLKFLVPSQMELDVENSSGDVYCENISSDYTKISASSGDVNVKMLRSDLDVLTSSGEITLYEMEGDLTAKSSSGNQEYNKVTGNVNCIATSGDLELENVIGAISSRTSSGNQEFDTVEGQIKSISSSGNVGILNSKIILNLTSSSGNLRGQGLVLLGDSYFKATSGDISMMLLNDFEQLSFDLSASSGSLRAGNRKGDDNLYLKSGEIWVHGKTSSGNQTFK</sequence>
<keyword evidence="4" id="KW-1185">Reference proteome</keyword>
<dbReference type="KEGG" id="mbas:ALGA_2478"/>
<protein>
    <recommendedName>
        <fullName evidence="2">DUF4097 domain-containing protein</fullName>
    </recommendedName>
</protein>
<dbReference type="RefSeq" id="WP_096429642.1">
    <property type="nucleotide sequence ID" value="NZ_AP018042.1"/>
</dbReference>
<organism evidence="3 4">
    <name type="scientific">Labilibaculum antarcticum</name>
    <dbReference type="NCBI Taxonomy" id="1717717"/>
    <lineage>
        <taxon>Bacteria</taxon>
        <taxon>Pseudomonadati</taxon>
        <taxon>Bacteroidota</taxon>
        <taxon>Bacteroidia</taxon>
        <taxon>Marinilabiliales</taxon>
        <taxon>Marinifilaceae</taxon>
        <taxon>Labilibaculum</taxon>
    </lineage>
</organism>
<evidence type="ECO:0000313" key="3">
    <source>
        <dbReference type="EMBL" id="BAX80800.1"/>
    </source>
</evidence>
<dbReference type="InterPro" id="IPR025164">
    <property type="entry name" value="Toastrack_DUF4097"/>
</dbReference>
<reference evidence="3 4" key="1">
    <citation type="journal article" date="2018" name="Mar. Genomics">
        <title>Complete genome sequence of Marinifilaceae bacterium strain SPP2, isolated from the Antarctic marine sediment.</title>
        <authorList>
            <person name="Watanabe M."/>
            <person name="Kojima H."/>
            <person name="Fukui M."/>
        </authorList>
    </citation>
    <scope>NUCLEOTIDE SEQUENCE [LARGE SCALE GENOMIC DNA]</scope>
    <source>
        <strain evidence="3 4">SPP2</strain>
    </source>
</reference>
<dbReference type="Pfam" id="PF13349">
    <property type="entry name" value="DUF4097"/>
    <property type="match status" value="2"/>
</dbReference>
<dbReference type="PANTHER" id="PTHR34094:SF1">
    <property type="entry name" value="PROTEIN FAM185A"/>
    <property type="match status" value="1"/>
</dbReference>
<feature type="domain" description="DUF4097" evidence="2">
    <location>
        <begin position="170"/>
        <end position="298"/>
    </location>
</feature>
<dbReference type="Proteomes" id="UP000218267">
    <property type="component" value="Chromosome"/>
</dbReference>
<dbReference type="EMBL" id="AP018042">
    <property type="protein sequence ID" value="BAX80800.1"/>
    <property type="molecule type" value="Genomic_DNA"/>
</dbReference>
<reference evidence="4" key="2">
    <citation type="journal article" date="2020" name="Antonie Van Leeuwenhoek">
        <title>Labilibaculum antarcticum sp. nov., a novel facultative anaerobic, psychrotorelant bacterium isolated from marine sediment of Antarctica.</title>
        <authorList>
            <person name="Watanabe M."/>
            <person name="Kojima H."/>
            <person name="Fukui M."/>
        </authorList>
    </citation>
    <scope>NUCLEOTIDE SEQUENCE [LARGE SCALE GENOMIC DNA]</scope>
    <source>
        <strain evidence="4">SPP2</strain>
    </source>
</reference>
<name>A0A1Y1CKH9_9BACT</name>
<evidence type="ECO:0000259" key="2">
    <source>
        <dbReference type="Pfam" id="PF13349"/>
    </source>
</evidence>
<evidence type="ECO:0000313" key="4">
    <source>
        <dbReference type="Proteomes" id="UP000218267"/>
    </source>
</evidence>
<feature type="domain" description="DUF4097" evidence="2">
    <location>
        <begin position="102"/>
        <end position="163"/>
    </location>
</feature>
<feature type="chain" id="PRO_5011987915" description="DUF4097 domain-containing protein" evidence="1">
    <location>
        <begin position="31"/>
        <end position="326"/>
    </location>
</feature>
<gene>
    <name evidence="3" type="ORF">ALGA_2478</name>
</gene>
<dbReference type="PANTHER" id="PTHR34094">
    <property type="match status" value="1"/>
</dbReference>
<proteinExistence type="predicted"/>
<dbReference type="AlphaFoldDB" id="A0A1Y1CKH9"/>
<accession>A0A1Y1CKH9</accession>
<feature type="signal peptide" evidence="1">
    <location>
        <begin position="1"/>
        <end position="30"/>
    </location>
</feature>
<keyword evidence="1" id="KW-0732">Signal</keyword>